<reference evidence="2 3" key="1">
    <citation type="submission" date="2019-10" db="EMBL/GenBank/DDBJ databases">
        <title>Extracellular Electron Transfer in a Candidatus Methanoperedens spp. Enrichment Culture.</title>
        <authorList>
            <person name="Berger S."/>
            <person name="Rangel Shaw D."/>
            <person name="Berben T."/>
            <person name="In 'T Zandt M."/>
            <person name="Frank J."/>
            <person name="Reimann J."/>
            <person name="Jetten M.S.M."/>
            <person name="Welte C.U."/>
        </authorList>
    </citation>
    <scope>NUCLEOTIDE SEQUENCE [LARGE SCALE GENOMIC DNA]</scope>
    <source>
        <strain evidence="2">SB12</strain>
    </source>
</reference>
<dbReference type="Proteomes" id="UP000460298">
    <property type="component" value="Unassembled WGS sequence"/>
</dbReference>
<feature type="domain" description="AB hydrolase-1" evidence="1">
    <location>
        <begin position="30"/>
        <end position="283"/>
    </location>
</feature>
<dbReference type="AlphaFoldDB" id="A0A833GZ84"/>
<dbReference type="InterPro" id="IPR050266">
    <property type="entry name" value="AB_hydrolase_sf"/>
</dbReference>
<evidence type="ECO:0000313" key="2">
    <source>
        <dbReference type="EMBL" id="KAB2930481.1"/>
    </source>
</evidence>
<dbReference type="PANTHER" id="PTHR43798">
    <property type="entry name" value="MONOACYLGLYCEROL LIPASE"/>
    <property type="match status" value="1"/>
</dbReference>
<protein>
    <submittedName>
        <fullName evidence="2">Alpha/beta hydrolase</fullName>
    </submittedName>
</protein>
<dbReference type="Gene3D" id="3.40.50.1820">
    <property type="entry name" value="alpha/beta hydrolase"/>
    <property type="match status" value="1"/>
</dbReference>
<dbReference type="GO" id="GO:0016020">
    <property type="term" value="C:membrane"/>
    <property type="evidence" value="ECO:0007669"/>
    <property type="project" value="TreeGrafter"/>
</dbReference>
<dbReference type="Pfam" id="PF12697">
    <property type="entry name" value="Abhydrolase_6"/>
    <property type="match status" value="1"/>
</dbReference>
<name>A0A833GZ84_9LEPT</name>
<dbReference type="GO" id="GO:0016787">
    <property type="term" value="F:hydrolase activity"/>
    <property type="evidence" value="ECO:0007669"/>
    <property type="project" value="UniProtKB-KW"/>
</dbReference>
<dbReference type="InterPro" id="IPR029058">
    <property type="entry name" value="AB_hydrolase_fold"/>
</dbReference>
<gene>
    <name evidence="2" type="ORF">F9K24_16630</name>
</gene>
<comment type="caution">
    <text evidence="2">The sequence shown here is derived from an EMBL/GenBank/DDBJ whole genome shotgun (WGS) entry which is preliminary data.</text>
</comment>
<dbReference type="EMBL" id="WBUI01000020">
    <property type="protein sequence ID" value="KAB2930481.1"/>
    <property type="molecule type" value="Genomic_DNA"/>
</dbReference>
<dbReference type="InterPro" id="IPR000073">
    <property type="entry name" value="AB_hydrolase_1"/>
</dbReference>
<proteinExistence type="predicted"/>
<evidence type="ECO:0000313" key="3">
    <source>
        <dbReference type="Proteomes" id="UP000460298"/>
    </source>
</evidence>
<sequence length="296" mass="33329">MQELILTSEPQFFDGMAWYRPAPGNGPPLLCLSGYQDTAKTFLFLDEVLGRFDPILLDWRGQGASMRRERMYTIQEAFADLIRFINIQLPQVTEGPVHILAHSMGAALAARFAGTLPERVRSLVLVEGFSGIITADAEADRLRSWAEHLTEDVDRDGRTMNDIADVERVLSRIHRGVRKDRIAVLARLLARPQDPAEPDRNFVWVHDPFLKNGTVPLSFAPEISRALWRRIAVPVLLFLGKKSHLHPGPARLPEILSHFKTLELCEVDGAGHNLHHDQPEALVPEMLAFYGKHGFL</sequence>
<organism evidence="2 3">
    <name type="scientific">Leptonema illini</name>
    <dbReference type="NCBI Taxonomy" id="183"/>
    <lineage>
        <taxon>Bacteria</taxon>
        <taxon>Pseudomonadati</taxon>
        <taxon>Spirochaetota</taxon>
        <taxon>Spirochaetia</taxon>
        <taxon>Leptospirales</taxon>
        <taxon>Leptospiraceae</taxon>
        <taxon>Leptonema</taxon>
    </lineage>
</organism>
<keyword evidence="2" id="KW-0378">Hydrolase</keyword>
<dbReference type="PANTHER" id="PTHR43798:SF33">
    <property type="entry name" value="HYDROLASE, PUTATIVE (AFU_ORTHOLOGUE AFUA_2G14860)-RELATED"/>
    <property type="match status" value="1"/>
</dbReference>
<evidence type="ECO:0000259" key="1">
    <source>
        <dbReference type="Pfam" id="PF12697"/>
    </source>
</evidence>
<accession>A0A833GZ84</accession>
<dbReference type="SUPFAM" id="SSF53474">
    <property type="entry name" value="alpha/beta-Hydrolases"/>
    <property type="match status" value="1"/>
</dbReference>